<evidence type="ECO:0000313" key="3">
    <source>
        <dbReference type="Proteomes" id="UP000199735"/>
    </source>
</evidence>
<gene>
    <name evidence="2" type="ORF">SAMN04489762_2868</name>
</gene>
<dbReference type="AlphaFoldDB" id="A0AAX2EI86"/>
<feature type="compositionally biased region" description="Acidic residues" evidence="1">
    <location>
        <begin position="1"/>
        <end position="12"/>
    </location>
</feature>
<dbReference type="RefSeq" id="WP_093881154.1">
    <property type="nucleotide sequence ID" value="NZ_FOCD01000003.1"/>
</dbReference>
<proteinExistence type="predicted"/>
<dbReference type="EMBL" id="FOCD01000003">
    <property type="protein sequence ID" value="SEN79853.1"/>
    <property type="molecule type" value="Genomic_DNA"/>
</dbReference>
<dbReference type="Gene3D" id="3.10.450.130">
    <property type="entry name" value="folded 79 residue fragment of lin0334 like domains"/>
    <property type="match status" value="1"/>
</dbReference>
<dbReference type="Proteomes" id="UP000199735">
    <property type="component" value="Unassembled WGS sequence"/>
</dbReference>
<feature type="region of interest" description="Disordered" evidence="1">
    <location>
        <begin position="1"/>
        <end position="21"/>
    </location>
</feature>
<protein>
    <submittedName>
        <fullName evidence="2">Uncharacterized protein</fullName>
    </submittedName>
</protein>
<sequence length="92" mass="10051">MNDSNSEYDEETVSQAKDTAESYIKNNFEGIESIEMGEPYEAPMGSMTIDGTVNDGAGFSIKFHKDTSVAGIGTKEGFPELKDECEDTSCDY</sequence>
<evidence type="ECO:0000256" key="1">
    <source>
        <dbReference type="SAM" id="MobiDB-lite"/>
    </source>
</evidence>
<reference evidence="2 3" key="1">
    <citation type="submission" date="2016-10" db="EMBL/GenBank/DDBJ databases">
        <authorList>
            <person name="Varghese N."/>
            <person name="Submissions S."/>
        </authorList>
    </citation>
    <scope>NUCLEOTIDE SEQUENCE [LARGE SCALE GENOMIC DNA]</scope>
    <source>
        <strain evidence="2 3">DSM 21619</strain>
    </source>
</reference>
<organism evidence="2 3">
    <name type="scientific">Terribacillus saccharophilus</name>
    <dbReference type="NCBI Taxonomy" id="361277"/>
    <lineage>
        <taxon>Bacteria</taxon>
        <taxon>Bacillati</taxon>
        <taxon>Bacillota</taxon>
        <taxon>Bacilli</taxon>
        <taxon>Bacillales</taxon>
        <taxon>Bacillaceae</taxon>
        <taxon>Terribacillus</taxon>
    </lineage>
</organism>
<evidence type="ECO:0000313" key="2">
    <source>
        <dbReference type="EMBL" id="SEN79853.1"/>
    </source>
</evidence>
<accession>A0AAX2EI86</accession>
<comment type="caution">
    <text evidence="2">The sequence shown here is derived from an EMBL/GenBank/DDBJ whole genome shotgun (WGS) entry which is preliminary data.</text>
</comment>
<name>A0AAX2EI86_9BACI</name>